<sequence length="80" mass="9587">MKLLESKVVYFDYGGDKYRIVLDLYKTVVHYVLFKLGYEIPCRKGSLKYKDINFNVASRYYSLSKYHKIAIKIIKEYENC</sequence>
<accession>A0A976R5E1</accession>
<name>A0A976R5E1_9VIRU</name>
<reference evidence="1" key="1">
    <citation type="submission" date="2022-02" db="EMBL/GenBank/DDBJ databases">
        <title>Towards deciphering the DNA virus diversity associated with rodent species in the families Cricetidae and Heteromyidae.</title>
        <authorList>
            <person name="Lund M."/>
            <person name="Larsen B.B."/>
            <person name="Gryseels S."/>
            <person name="Kraberger S."/>
            <person name="Rowsey D.M."/>
            <person name="Steger L."/>
            <person name="Yule K.M."/>
            <person name="Upham N.S."/>
            <person name="Worobey M."/>
            <person name="Van Doorslaer K."/>
            <person name="Varsani A."/>
        </authorList>
    </citation>
    <scope>NUCLEOTIDE SEQUENCE</scope>
    <source>
        <strain evidence="1">UA08Rod_3874</strain>
    </source>
</reference>
<organism evidence="1">
    <name type="scientific">Sigmofec virus UA08Rod_3874</name>
    <dbReference type="NCBI Taxonomy" id="2929391"/>
    <lineage>
        <taxon>Viruses</taxon>
        <taxon>Monodnaviria</taxon>
        <taxon>Sangervirae</taxon>
        <taxon>Phixviricota</taxon>
        <taxon>Malgrandaviricetes</taxon>
        <taxon>Petitvirales</taxon>
        <taxon>Microviridae</taxon>
    </lineage>
</organism>
<evidence type="ECO:0000313" key="1">
    <source>
        <dbReference type="EMBL" id="UPW41351.1"/>
    </source>
</evidence>
<protein>
    <submittedName>
        <fullName evidence="1">Uncharacterized protein</fullName>
    </submittedName>
</protein>
<dbReference type="EMBL" id="OM869580">
    <property type="protein sequence ID" value="UPW41351.1"/>
    <property type="molecule type" value="Genomic_DNA"/>
</dbReference>
<proteinExistence type="predicted"/>